<feature type="coiled-coil region" evidence="1">
    <location>
        <begin position="22"/>
        <end position="92"/>
    </location>
</feature>
<sequence length="132" mass="15278">MPWTRAMDEKFEKLFAMMAEMKARLEDKIEAGQEEMKAGQEEMKARQEEMKAGQVEMKVRQEEMKAGLEKKMEAGQERMEQVQEEMKDLIRAGKEEMRVHVASQVEGIKDHVDGCIGRGSPRCERKNRGSEN</sequence>
<dbReference type="AlphaFoldDB" id="A0A4Y2IIH5"/>
<dbReference type="EMBL" id="BGPR01185867">
    <property type="protein sequence ID" value="GBM76776.1"/>
    <property type="molecule type" value="Genomic_DNA"/>
</dbReference>
<gene>
    <name evidence="2" type="ORF">AVEN_124030_1</name>
</gene>
<reference evidence="2 3" key="1">
    <citation type="journal article" date="2019" name="Sci. Rep.">
        <title>Orb-weaving spider Araneus ventricosus genome elucidates the spidroin gene catalogue.</title>
        <authorList>
            <person name="Kono N."/>
            <person name="Nakamura H."/>
            <person name="Ohtoshi R."/>
            <person name="Moran D.A.P."/>
            <person name="Shinohara A."/>
            <person name="Yoshida Y."/>
            <person name="Fujiwara M."/>
            <person name="Mori M."/>
            <person name="Tomita M."/>
            <person name="Arakawa K."/>
        </authorList>
    </citation>
    <scope>NUCLEOTIDE SEQUENCE [LARGE SCALE GENOMIC DNA]</scope>
</reference>
<name>A0A4Y2IIH5_ARAVE</name>
<dbReference type="OrthoDB" id="6471154at2759"/>
<dbReference type="Proteomes" id="UP000499080">
    <property type="component" value="Unassembled WGS sequence"/>
</dbReference>
<keyword evidence="3" id="KW-1185">Reference proteome</keyword>
<evidence type="ECO:0000313" key="2">
    <source>
        <dbReference type="EMBL" id="GBM76776.1"/>
    </source>
</evidence>
<protein>
    <submittedName>
        <fullName evidence="2">Uncharacterized protein</fullName>
    </submittedName>
</protein>
<comment type="caution">
    <text evidence="2">The sequence shown here is derived from an EMBL/GenBank/DDBJ whole genome shotgun (WGS) entry which is preliminary data.</text>
</comment>
<keyword evidence="1" id="KW-0175">Coiled coil</keyword>
<accession>A0A4Y2IIH5</accession>
<organism evidence="2 3">
    <name type="scientific">Araneus ventricosus</name>
    <name type="common">Orbweaver spider</name>
    <name type="synonym">Epeira ventricosa</name>
    <dbReference type="NCBI Taxonomy" id="182803"/>
    <lineage>
        <taxon>Eukaryota</taxon>
        <taxon>Metazoa</taxon>
        <taxon>Ecdysozoa</taxon>
        <taxon>Arthropoda</taxon>
        <taxon>Chelicerata</taxon>
        <taxon>Arachnida</taxon>
        <taxon>Araneae</taxon>
        <taxon>Araneomorphae</taxon>
        <taxon>Entelegynae</taxon>
        <taxon>Araneoidea</taxon>
        <taxon>Araneidae</taxon>
        <taxon>Araneus</taxon>
    </lineage>
</organism>
<dbReference type="Gene3D" id="1.20.5.1230">
    <property type="entry name" value="Apolipoprotein A-I"/>
    <property type="match status" value="1"/>
</dbReference>
<evidence type="ECO:0000256" key="1">
    <source>
        <dbReference type="SAM" id="Coils"/>
    </source>
</evidence>
<dbReference type="SUPFAM" id="SSF58113">
    <property type="entry name" value="Apolipoprotein A-I"/>
    <property type="match status" value="1"/>
</dbReference>
<proteinExistence type="predicted"/>
<evidence type="ECO:0000313" key="3">
    <source>
        <dbReference type="Proteomes" id="UP000499080"/>
    </source>
</evidence>